<dbReference type="AlphaFoldDB" id="A0AAD6FIX4"/>
<reference evidence="2" key="1">
    <citation type="submission" date="2022-11" db="EMBL/GenBank/DDBJ databases">
        <title>Chromosome-level genome of Pogonophryne albipinna.</title>
        <authorList>
            <person name="Jo E."/>
        </authorList>
    </citation>
    <scope>NUCLEOTIDE SEQUENCE</scope>
    <source>
        <strain evidence="2">SGF0006</strain>
        <tissue evidence="2">Muscle</tissue>
    </source>
</reference>
<organism evidence="2 3">
    <name type="scientific">Pogonophryne albipinna</name>
    <dbReference type="NCBI Taxonomy" id="1090488"/>
    <lineage>
        <taxon>Eukaryota</taxon>
        <taxon>Metazoa</taxon>
        <taxon>Chordata</taxon>
        <taxon>Craniata</taxon>
        <taxon>Vertebrata</taxon>
        <taxon>Euteleostomi</taxon>
        <taxon>Actinopterygii</taxon>
        <taxon>Neopterygii</taxon>
        <taxon>Teleostei</taxon>
        <taxon>Neoteleostei</taxon>
        <taxon>Acanthomorphata</taxon>
        <taxon>Eupercaria</taxon>
        <taxon>Perciformes</taxon>
        <taxon>Notothenioidei</taxon>
        <taxon>Pogonophryne</taxon>
    </lineage>
</organism>
<gene>
    <name evidence="2" type="ORF">JOQ06_001240</name>
</gene>
<dbReference type="EMBL" id="JAPTMU010000010">
    <property type="protein sequence ID" value="KAJ4936653.1"/>
    <property type="molecule type" value="Genomic_DNA"/>
</dbReference>
<evidence type="ECO:0000256" key="1">
    <source>
        <dbReference type="SAM" id="MobiDB-lite"/>
    </source>
</evidence>
<dbReference type="Proteomes" id="UP001219934">
    <property type="component" value="Unassembled WGS sequence"/>
</dbReference>
<comment type="caution">
    <text evidence="2">The sequence shown here is derived from an EMBL/GenBank/DDBJ whole genome shotgun (WGS) entry which is preliminary data.</text>
</comment>
<feature type="region of interest" description="Disordered" evidence="1">
    <location>
        <begin position="51"/>
        <end position="82"/>
    </location>
</feature>
<evidence type="ECO:0000313" key="2">
    <source>
        <dbReference type="EMBL" id="KAJ4936653.1"/>
    </source>
</evidence>
<accession>A0AAD6FIX4</accession>
<sequence length="124" mass="13500">MVGGWRGLRGPAEAEELFTLHLASVQSSTHPTLLRKPTPFGFLQPIRRCKDNTPPTLSPFSTPHPCPFIPRASPPVTRSPSGVGGVLRCTCPDPSRHQRLALSLHRGTGRGRGDWVERLGGYAQ</sequence>
<name>A0AAD6FIX4_9TELE</name>
<keyword evidence="3" id="KW-1185">Reference proteome</keyword>
<evidence type="ECO:0000313" key="3">
    <source>
        <dbReference type="Proteomes" id="UP001219934"/>
    </source>
</evidence>
<feature type="non-terminal residue" evidence="2">
    <location>
        <position position="124"/>
    </location>
</feature>
<protein>
    <submittedName>
        <fullName evidence="2">Uncharacterized protein</fullName>
    </submittedName>
</protein>
<proteinExistence type="predicted"/>